<keyword evidence="1" id="KW-0812">Transmembrane</keyword>
<dbReference type="RefSeq" id="WP_311425190.1">
    <property type="nucleotide sequence ID" value="NZ_JAVREH010000066.1"/>
</dbReference>
<dbReference type="Proteomes" id="UP001183176">
    <property type="component" value="Unassembled WGS sequence"/>
</dbReference>
<keyword evidence="1" id="KW-1133">Transmembrane helix</keyword>
<sequence length="297" mass="30381">MPNEWLVVTLSVAAAFAFALSSSLKHASAGHAPDAQSLHPGKVAGFIRATLSHPLWLGGIGCDLVGLVLQILALHLGALAVVQPLLISGLLFALMLRQHYGQQHITAAQITWGVLLTAALAGFLLLAATGKPAASHETADRLPAVLAGLGGAVLAVVCIELARRQRAGGRSAALLGVAVGIIYAATAALLKALTDIAVDAPLHLLISWQLYTVIALGAAGLLLNQLAFQAGPITASLPATATTDPLLSIAIGVLIYDEHIRRGPVAGVTLAALLLLMGAAVIQLARSEAVGDQMSPR</sequence>
<evidence type="ECO:0000256" key="1">
    <source>
        <dbReference type="SAM" id="Phobius"/>
    </source>
</evidence>
<keyword evidence="2" id="KW-0732">Signal</keyword>
<feature type="transmembrane region" description="Helical" evidence="1">
    <location>
        <begin position="268"/>
        <end position="285"/>
    </location>
</feature>
<feature type="signal peptide" evidence="2">
    <location>
        <begin position="1"/>
        <end position="27"/>
    </location>
</feature>
<feature type="transmembrane region" description="Helical" evidence="1">
    <location>
        <begin position="174"/>
        <end position="193"/>
    </location>
</feature>
<keyword evidence="1" id="KW-0472">Membrane</keyword>
<accession>A0ABU2JGC9</accession>
<protein>
    <submittedName>
        <fullName evidence="3">DMT family transporter</fullName>
    </submittedName>
</protein>
<proteinExistence type="predicted"/>
<organism evidence="3 4">
    <name type="scientific">Jatrophihabitans lederbergiae</name>
    <dbReference type="NCBI Taxonomy" id="3075547"/>
    <lineage>
        <taxon>Bacteria</taxon>
        <taxon>Bacillati</taxon>
        <taxon>Actinomycetota</taxon>
        <taxon>Actinomycetes</taxon>
        <taxon>Jatrophihabitantales</taxon>
        <taxon>Jatrophihabitantaceae</taxon>
        <taxon>Jatrophihabitans</taxon>
    </lineage>
</organism>
<feature type="transmembrane region" description="Helical" evidence="1">
    <location>
        <begin position="73"/>
        <end position="96"/>
    </location>
</feature>
<evidence type="ECO:0000313" key="3">
    <source>
        <dbReference type="EMBL" id="MDT0264047.1"/>
    </source>
</evidence>
<name>A0ABU2JGC9_9ACTN</name>
<keyword evidence="4" id="KW-1185">Reference proteome</keyword>
<reference evidence="4" key="1">
    <citation type="submission" date="2023-07" db="EMBL/GenBank/DDBJ databases">
        <title>30 novel species of actinomycetes from the DSMZ collection.</title>
        <authorList>
            <person name="Nouioui I."/>
        </authorList>
    </citation>
    <scope>NUCLEOTIDE SEQUENCE [LARGE SCALE GENOMIC DNA]</scope>
    <source>
        <strain evidence="4">DSM 44399</strain>
    </source>
</reference>
<comment type="caution">
    <text evidence="3">The sequence shown here is derived from an EMBL/GenBank/DDBJ whole genome shotgun (WGS) entry which is preliminary data.</text>
</comment>
<evidence type="ECO:0000256" key="2">
    <source>
        <dbReference type="SAM" id="SignalP"/>
    </source>
</evidence>
<dbReference type="PANTHER" id="PTHR40761:SF1">
    <property type="entry name" value="CONSERVED INTEGRAL MEMBRANE ALANINE VALINE AND LEUCINE RICH PROTEIN-RELATED"/>
    <property type="match status" value="1"/>
</dbReference>
<gene>
    <name evidence="3" type="ORF">RM423_21975</name>
</gene>
<feature type="transmembrane region" description="Helical" evidence="1">
    <location>
        <begin position="142"/>
        <end position="162"/>
    </location>
</feature>
<dbReference type="EMBL" id="JAVREH010000066">
    <property type="protein sequence ID" value="MDT0264047.1"/>
    <property type="molecule type" value="Genomic_DNA"/>
</dbReference>
<feature type="chain" id="PRO_5045174547" evidence="2">
    <location>
        <begin position="28"/>
        <end position="297"/>
    </location>
</feature>
<evidence type="ECO:0000313" key="4">
    <source>
        <dbReference type="Proteomes" id="UP001183176"/>
    </source>
</evidence>
<feature type="transmembrane region" description="Helical" evidence="1">
    <location>
        <begin position="108"/>
        <end position="130"/>
    </location>
</feature>
<dbReference type="NCBIfam" id="NF038012">
    <property type="entry name" value="DMT_1"/>
    <property type="match status" value="1"/>
</dbReference>
<dbReference type="PANTHER" id="PTHR40761">
    <property type="entry name" value="CONSERVED INTEGRAL MEMBRANE ALANINE VALINE AND LEUCINE RICH PROTEIN-RELATED"/>
    <property type="match status" value="1"/>
</dbReference>
<feature type="transmembrane region" description="Helical" evidence="1">
    <location>
        <begin position="205"/>
        <end position="223"/>
    </location>
</feature>